<dbReference type="EMBL" id="QUOV01000001">
    <property type="protein sequence ID" value="REL34366.1"/>
    <property type="molecule type" value="Genomic_DNA"/>
</dbReference>
<dbReference type="GO" id="GO:0005737">
    <property type="term" value="C:cytoplasm"/>
    <property type="evidence" value="ECO:0007669"/>
    <property type="project" value="UniProtKB-SubCell"/>
</dbReference>
<dbReference type="FunFam" id="3.30.950.10:FF:000002">
    <property type="entry name" value="Ribosomal RNA small subunit methyltransferase I"/>
    <property type="match status" value="1"/>
</dbReference>
<dbReference type="InterPro" id="IPR018063">
    <property type="entry name" value="SAM_MeTrfase_RsmI_CS"/>
</dbReference>
<dbReference type="PANTHER" id="PTHR46111">
    <property type="entry name" value="RIBOSOMAL RNA SMALL SUBUNIT METHYLTRANSFERASE I"/>
    <property type="match status" value="1"/>
</dbReference>
<keyword evidence="3 6" id="KW-0489">Methyltransferase</keyword>
<protein>
    <recommendedName>
        <fullName evidence="6">Ribosomal RNA small subunit methyltransferase I</fullName>
        <ecNumber evidence="6">2.1.1.198</ecNumber>
    </recommendedName>
    <alternativeName>
        <fullName evidence="6">16S rRNA 2'-O-ribose C1402 methyltransferase</fullName>
    </alternativeName>
    <alternativeName>
        <fullName evidence="6">rRNA (cytidine-2'-O-)-methyltransferase RsmI</fullName>
    </alternativeName>
</protein>
<evidence type="ECO:0000256" key="1">
    <source>
        <dbReference type="ARBA" id="ARBA00022490"/>
    </source>
</evidence>
<evidence type="ECO:0000256" key="5">
    <source>
        <dbReference type="ARBA" id="ARBA00022691"/>
    </source>
</evidence>
<comment type="catalytic activity">
    <reaction evidence="6">
        <text>cytidine(1402) in 16S rRNA + S-adenosyl-L-methionine = 2'-O-methylcytidine(1402) in 16S rRNA + S-adenosyl-L-homocysteine + H(+)</text>
        <dbReference type="Rhea" id="RHEA:42924"/>
        <dbReference type="Rhea" id="RHEA-COMP:10285"/>
        <dbReference type="Rhea" id="RHEA-COMP:10286"/>
        <dbReference type="ChEBI" id="CHEBI:15378"/>
        <dbReference type="ChEBI" id="CHEBI:57856"/>
        <dbReference type="ChEBI" id="CHEBI:59789"/>
        <dbReference type="ChEBI" id="CHEBI:74495"/>
        <dbReference type="ChEBI" id="CHEBI:82748"/>
        <dbReference type="EC" id="2.1.1.198"/>
    </reaction>
</comment>
<dbReference type="Proteomes" id="UP000256999">
    <property type="component" value="Unassembled WGS sequence"/>
</dbReference>
<comment type="caution">
    <text evidence="9">The sequence shown here is derived from an EMBL/GenBank/DDBJ whole genome shotgun (WGS) entry which is preliminary data.</text>
</comment>
<dbReference type="OrthoDB" id="9809084at2"/>
<dbReference type="CDD" id="cd11648">
    <property type="entry name" value="RsmI"/>
    <property type="match status" value="1"/>
</dbReference>
<comment type="subcellular location">
    <subcellularLocation>
        <location evidence="6">Cytoplasm</location>
    </subcellularLocation>
</comment>
<dbReference type="InterPro" id="IPR000878">
    <property type="entry name" value="4pyrrol_Mease"/>
</dbReference>
<evidence type="ECO:0000256" key="2">
    <source>
        <dbReference type="ARBA" id="ARBA00022552"/>
    </source>
</evidence>
<dbReference type="InterPro" id="IPR053910">
    <property type="entry name" value="RsmI_HTH"/>
</dbReference>
<evidence type="ECO:0000313" key="9">
    <source>
        <dbReference type="EMBL" id="REL34366.1"/>
    </source>
</evidence>
<dbReference type="Gene3D" id="3.30.950.10">
    <property type="entry name" value="Methyltransferase, Cobalt-precorrin-4 Transmethylase, Domain 2"/>
    <property type="match status" value="1"/>
</dbReference>
<dbReference type="FunFam" id="3.40.1010.10:FF:000002">
    <property type="entry name" value="Ribosomal RNA small subunit methyltransferase I"/>
    <property type="match status" value="1"/>
</dbReference>
<gene>
    <name evidence="6 9" type="primary">rsmI</name>
    <name evidence="9" type="ORF">DXX92_02805</name>
</gene>
<dbReference type="InterPro" id="IPR008189">
    <property type="entry name" value="rRNA_ssu_MeTfrase_I"/>
</dbReference>
<reference evidence="9 10" key="1">
    <citation type="submission" date="2018-08" db="EMBL/GenBank/DDBJ databases">
        <title>Thalassotalea euphylliae genome.</title>
        <authorList>
            <person name="Summers S."/>
            <person name="Rice S.A."/>
            <person name="Freckelton M.L."/>
            <person name="Nedved B.T."/>
            <person name="Hadfield M.G."/>
        </authorList>
    </citation>
    <scope>NUCLEOTIDE SEQUENCE [LARGE SCALE GENOMIC DNA]</scope>
    <source>
        <strain evidence="9 10">H2</strain>
    </source>
</reference>
<dbReference type="Gene3D" id="3.40.1010.10">
    <property type="entry name" value="Cobalt-precorrin-4 Transmethylase, Domain 1"/>
    <property type="match status" value="1"/>
</dbReference>
<accession>A0A3E0UBW6</accession>
<feature type="domain" description="RsmI HTH" evidence="8">
    <location>
        <begin position="238"/>
        <end position="282"/>
    </location>
</feature>
<keyword evidence="2 6" id="KW-0698">rRNA processing</keyword>
<keyword evidence="5 6" id="KW-0949">S-adenosyl-L-methionine</keyword>
<evidence type="ECO:0000256" key="4">
    <source>
        <dbReference type="ARBA" id="ARBA00022679"/>
    </source>
</evidence>
<dbReference type="EC" id="2.1.1.198" evidence="6"/>
<dbReference type="RefSeq" id="WP_115999043.1">
    <property type="nucleotide sequence ID" value="NZ_QUOV01000001.1"/>
</dbReference>
<comment type="function">
    <text evidence="6">Catalyzes the 2'-O-methylation of the ribose of cytidine 1402 (C1402) in 16S rRNA.</text>
</comment>
<dbReference type="Pfam" id="PF00590">
    <property type="entry name" value="TP_methylase"/>
    <property type="match status" value="1"/>
</dbReference>
<proteinExistence type="inferred from homology"/>
<feature type="domain" description="Tetrapyrrole methylase" evidence="7">
    <location>
        <begin position="10"/>
        <end position="206"/>
    </location>
</feature>
<keyword evidence="4 6" id="KW-0808">Transferase</keyword>
<dbReference type="InterPro" id="IPR035996">
    <property type="entry name" value="4pyrrol_Methylase_sf"/>
</dbReference>
<dbReference type="InterPro" id="IPR014776">
    <property type="entry name" value="4pyrrole_Mease_sub2"/>
</dbReference>
<dbReference type="PROSITE" id="PS01296">
    <property type="entry name" value="RSMI"/>
    <property type="match status" value="1"/>
</dbReference>
<dbReference type="Pfam" id="PF23016">
    <property type="entry name" value="RsmI_C"/>
    <property type="match status" value="1"/>
</dbReference>
<keyword evidence="1 6" id="KW-0963">Cytoplasm</keyword>
<dbReference type="GO" id="GO:0070677">
    <property type="term" value="F:rRNA (cytosine-2'-O-)-methyltransferase activity"/>
    <property type="evidence" value="ECO:0007669"/>
    <property type="project" value="UniProtKB-UniRule"/>
</dbReference>
<sequence>MTEFQIVPGTLYVVATPIGNLGDMTQRAIDVLSQVDLIACEDTRHTQKLLTAFSVKAKTFSLHDHNERQRQEQIANWLEEGKSIALVSDAGTPLISDPGFHIVRGLKQQSLPVVPVPGACAAITALSVAGLPTDRFAFEGFLPSKSGARQKVLGELKNETRTMIFYDAPRRALDTLQDIVEVMGAERQVVIARELTKTFETIKADSAGNFVDWLSQDPNQLKGEMVLMIEGYQPEPDSISAEVEKTLKLLIKELPPKKACAIAAEIYGLKKNKLYDLTLAMKW</sequence>
<dbReference type="AlphaFoldDB" id="A0A3E0UBW6"/>
<evidence type="ECO:0000313" key="10">
    <source>
        <dbReference type="Proteomes" id="UP000256999"/>
    </source>
</evidence>
<name>A0A3E0UBW6_9GAMM</name>
<evidence type="ECO:0000256" key="3">
    <source>
        <dbReference type="ARBA" id="ARBA00022603"/>
    </source>
</evidence>
<evidence type="ECO:0000259" key="7">
    <source>
        <dbReference type="Pfam" id="PF00590"/>
    </source>
</evidence>
<dbReference type="NCBIfam" id="TIGR00096">
    <property type="entry name" value="16S rRNA (cytidine(1402)-2'-O)-methyltransferase"/>
    <property type="match status" value="1"/>
</dbReference>
<dbReference type="PIRSF" id="PIRSF005917">
    <property type="entry name" value="MTase_YraL"/>
    <property type="match status" value="1"/>
</dbReference>
<dbReference type="InterPro" id="IPR014777">
    <property type="entry name" value="4pyrrole_Mease_sub1"/>
</dbReference>
<comment type="similarity">
    <text evidence="6">Belongs to the methyltransferase superfamily. RsmI family.</text>
</comment>
<dbReference type="SUPFAM" id="SSF53790">
    <property type="entry name" value="Tetrapyrrole methylase"/>
    <property type="match status" value="1"/>
</dbReference>
<evidence type="ECO:0000256" key="6">
    <source>
        <dbReference type="HAMAP-Rule" id="MF_01877"/>
    </source>
</evidence>
<organism evidence="9 10">
    <name type="scientific">Thalassotalea euphylliae</name>
    <dbReference type="NCBI Taxonomy" id="1655234"/>
    <lineage>
        <taxon>Bacteria</taxon>
        <taxon>Pseudomonadati</taxon>
        <taxon>Pseudomonadota</taxon>
        <taxon>Gammaproteobacteria</taxon>
        <taxon>Alteromonadales</taxon>
        <taxon>Colwelliaceae</taxon>
        <taxon>Thalassotalea</taxon>
    </lineage>
</organism>
<dbReference type="PANTHER" id="PTHR46111:SF1">
    <property type="entry name" value="RIBOSOMAL RNA SMALL SUBUNIT METHYLTRANSFERASE I"/>
    <property type="match status" value="1"/>
</dbReference>
<evidence type="ECO:0000259" key="8">
    <source>
        <dbReference type="Pfam" id="PF23016"/>
    </source>
</evidence>
<dbReference type="HAMAP" id="MF_01877">
    <property type="entry name" value="16SrRNA_methyltr_I"/>
    <property type="match status" value="1"/>
</dbReference>